<accession>A0A096XSU6</accession>
<evidence type="ECO:0008006" key="3">
    <source>
        <dbReference type="Google" id="ProtNLM"/>
    </source>
</evidence>
<evidence type="ECO:0000313" key="1">
    <source>
        <dbReference type="EMBL" id="AII28383.1"/>
    </source>
</evidence>
<dbReference type="EMBL" id="KJ801817">
    <property type="protein sequence ID" value="AII28383.1"/>
    <property type="molecule type" value="Genomic_DNA"/>
</dbReference>
<dbReference type="RefSeq" id="YP_009147024.1">
    <property type="nucleotide sequence ID" value="NC_027335.2"/>
</dbReference>
<reference evidence="1" key="1">
    <citation type="submission" date="2014-05" db="EMBL/GenBank/DDBJ databases">
        <title>Complete genome sequence of Enterococcus faecalis bacteriophage ECP3.</title>
        <authorList>
            <person name="Kang H.-Y."/>
            <person name="Kim S."/>
            <person name="Kim J."/>
        </authorList>
    </citation>
    <scope>NUCLEOTIDE SEQUENCE [LARGE SCALE GENOMIC DNA]</scope>
    <source>
        <strain evidence="1">ECP3</strain>
    </source>
</reference>
<proteinExistence type="predicted"/>
<sequence>MVENLREVNYKTLTLEESLHALLEGKTLIVKGLEQRRKLDVLVRIFSEGVVPVTQISYDTTPADGYWRTGYWQIYDLPINALSTYPCFIYDDLNTDELPKFMIGDTVYYTSKEDSIKDSAIVISVYKDDVNNKWYYKLSRDNEIYAESEIRRDRL</sequence>
<organism evidence="1 2">
    <name type="scientific">Enterococcus phage ECP3</name>
    <dbReference type="NCBI Taxonomy" id="1498168"/>
    <lineage>
        <taxon>Viruses</taxon>
        <taxon>Duplodnaviria</taxon>
        <taxon>Heunggongvirae</taxon>
        <taxon>Uroviricota</taxon>
        <taxon>Caudoviricetes</taxon>
        <taxon>Herelleviridae</taxon>
        <taxon>Brockvirinae</taxon>
        <taxon>Kochikohdavirus</taxon>
        <taxon>Kochikohdavirus ECP3</taxon>
    </lineage>
</organism>
<dbReference type="GeneID" id="24628072"/>
<keyword evidence="2" id="KW-1185">Reference proteome</keyword>
<dbReference type="Proteomes" id="UP000030157">
    <property type="component" value="Segment"/>
</dbReference>
<evidence type="ECO:0000313" key="2">
    <source>
        <dbReference type="Proteomes" id="UP000030157"/>
    </source>
</evidence>
<name>A0A096XSU6_9CAUD</name>
<protein>
    <recommendedName>
        <fullName evidence="3">Phage protein</fullName>
    </recommendedName>
</protein>